<keyword evidence="5" id="KW-0819">tRNA processing</keyword>
<evidence type="ECO:0000256" key="2">
    <source>
        <dbReference type="ARBA" id="ARBA00022603"/>
    </source>
</evidence>
<reference evidence="8 9" key="1">
    <citation type="journal article" date="2014" name="Nat. Commun.">
        <title>Klebsormidium flaccidum genome reveals primary factors for plant terrestrial adaptation.</title>
        <authorList>
            <person name="Hori K."/>
            <person name="Maruyama F."/>
            <person name="Fujisawa T."/>
            <person name="Togashi T."/>
            <person name="Yamamoto N."/>
            <person name="Seo M."/>
            <person name="Sato S."/>
            <person name="Yamada T."/>
            <person name="Mori H."/>
            <person name="Tajima N."/>
            <person name="Moriyama T."/>
            <person name="Ikeuchi M."/>
            <person name="Watanabe M."/>
            <person name="Wada H."/>
            <person name="Kobayashi K."/>
            <person name="Saito M."/>
            <person name="Masuda T."/>
            <person name="Sasaki-Sekimoto Y."/>
            <person name="Mashiguchi K."/>
            <person name="Awai K."/>
            <person name="Shimojima M."/>
            <person name="Masuda S."/>
            <person name="Iwai M."/>
            <person name="Nobusawa T."/>
            <person name="Narise T."/>
            <person name="Kondo S."/>
            <person name="Saito H."/>
            <person name="Sato R."/>
            <person name="Murakawa M."/>
            <person name="Ihara Y."/>
            <person name="Oshima-Yamada Y."/>
            <person name="Ohtaka K."/>
            <person name="Satoh M."/>
            <person name="Sonobe K."/>
            <person name="Ishii M."/>
            <person name="Ohtani R."/>
            <person name="Kanamori-Sato M."/>
            <person name="Honoki R."/>
            <person name="Miyazaki D."/>
            <person name="Mochizuki H."/>
            <person name="Umetsu J."/>
            <person name="Higashi K."/>
            <person name="Shibata D."/>
            <person name="Kamiya Y."/>
            <person name="Sato N."/>
            <person name="Nakamura Y."/>
            <person name="Tabata S."/>
            <person name="Ida S."/>
            <person name="Kurokawa K."/>
            <person name="Ohta H."/>
        </authorList>
    </citation>
    <scope>NUCLEOTIDE SEQUENCE [LARGE SCALE GENOMIC DNA]</scope>
    <source>
        <strain evidence="8 9">NIES-2285</strain>
    </source>
</reference>
<keyword evidence="6" id="KW-0694">RNA-binding</keyword>
<dbReference type="Proteomes" id="UP000054558">
    <property type="component" value="Unassembled WGS sequence"/>
</dbReference>
<keyword evidence="1" id="KW-0820">tRNA-binding</keyword>
<gene>
    <name evidence="8" type="ORF">KFL_000450360</name>
</gene>
<evidence type="ECO:0000256" key="5">
    <source>
        <dbReference type="ARBA" id="ARBA00022694"/>
    </source>
</evidence>
<sequence>MLGVFMDDKRKERMAQVVAGRTYGIVPVVEGLIDLGNVAAVCRSAEALGCQNVHLIERGDKKYRSSQRITAGADKWLDFETWGTTEQCFAALRERGYRIAVTYCDGGSVSTPIEDMDWSIPTAVVLGNEHAGVSPEAIAGADLQCSIPMDGFVDSFNISVAAAIIMHYAKRQRGRRGDLTPEQQEILTAEFYLRNNSTTEDVLQHLLSKSSVVPQGLRSKL</sequence>
<dbReference type="OrthoDB" id="241340at2759"/>
<evidence type="ECO:0000313" key="8">
    <source>
        <dbReference type="EMBL" id="GAQ80079.1"/>
    </source>
</evidence>
<dbReference type="AlphaFoldDB" id="A0A1Y1HSC0"/>
<proteinExistence type="inferred from homology"/>
<dbReference type="InterPro" id="IPR033671">
    <property type="entry name" value="TrmH"/>
</dbReference>
<dbReference type="Gene3D" id="3.40.1280.10">
    <property type="match status" value="1"/>
</dbReference>
<name>A0A1Y1HSC0_KLENI</name>
<evidence type="ECO:0000256" key="3">
    <source>
        <dbReference type="ARBA" id="ARBA00022679"/>
    </source>
</evidence>
<keyword evidence="4" id="KW-0949">S-adenosyl-L-methionine</keyword>
<dbReference type="STRING" id="105231.A0A1Y1HSC0"/>
<keyword evidence="9" id="KW-1185">Reference proteome</keyword>
<evidence type="ECO:0000313" key="9">
    <source>
        <dbReference type="Proteomes" id="UP000054558"/>
    </source>
</evidence>
<evidence type="ECO:0000256" key="4">
    <source>
        <dbReference type="ARBA" id="ARBA00022691"/>
    </source>
</evidence>
<dbReference type="Pfam" id="PF00588">
    <property type="entry name" value="SpoU_methylase"/>
    <property type="match status" value="1"/>
</dbReference>
<evidence type="ECO:0000256" key="1">
    <source>
        <dbReference type="ARBA" id="ARBA00022555"/>
    </source>
</evidence>
<dbReference type="PANTHER" id="PTHR43453:SF1">
    <property type="entry name" value="TRNA_RRNA METHYLTRANSFERASE SPOU TYPE DOMAIN-CONTAINING PROTEIN"/>
    <property type="match status" value="1"/>
</dbReference>
<dbReference type="GO" id="GO:0000049">
    <property type="term" value="F:tRNA binding"/>
    <property type="evidence" value="ECO:0007669"/>
    <property type="project" value="UniProtKB-KW"/>
</dbReference>
<dbReference type="EMBL" id="DF236994">
    <property type="protein sequence ID" value="GAQ80079.1"/>
    <property type="molecule type" value="Genomic_DNA"/>
</dbReference>
<keyword evidence="2" id="KW-0489">Methyltransferase</keyword>
<keyword evidence="3" id="KW-0808">Transferase</keyword>
<evidence type="ECO:0000256" key="6">
    <source>
        <dbReference type="ARBA" id="ARBA00022884"/>
    </source>
</evidence>
<organism evidence="8 9">
    <name type="scientific">Klebsormidium nitens</name>
    <name type="common">Green alga</name>
    <name type="synonym">Ulothrix nitens</name>
    <dbReference type="NCBI Taxonomy" id="105231"/>
    <lineage>
        <taxon>Eukaryota</taxon>
        <taxon>Viridiplantae</taxon>
        <taxon>Streptophyta</taxon>
        <taxon>Klebsormidiophyceae</taxon>
        <taxon>Klebsormidiales</taxon>
        <taxon>Klebsormidiaceae</taxon>
        <taxon>Klebsormidium</taxon>
    </lineage>
</organism>
<dbReference type="PANTHER" id="PTHR43453">
    <property type="entry name" value="RRNA METHYLASE-LIKE"/>
    <property type="match status" value="1"/>
</dbReference>
<feature type="domain" description="tRNA/rRNA methyltransferase SpoU type" evidence="7">
    <location>
        <begin position="28"/>
        <end position="167"/>
    </location>
</feature>
<accession>A0A1Y1HSC0</accession>
<dbReference type="CDD" id="cd18092">
    <property type="entry name" value="SpoU-like_TrmH"/>
    <property type="match status" value="1"/>
</dbReference>
<dbReference type="HAMAP" id="MF_02060">
    <property type="entry name" value="tRNA_methyltr_TrmH"/>
    <property type="match status" value="1"/>
</dbReference>
<dbReference type="GO" id="GO:0002938">
    <property type="term" value="P:tRNA guanine ribose methylation"/>
    <property type="evidence" value="ECO:0000318"/>
    <property type="project" value="GO_Central"/>
</dbReference>
<evidence type="ECO:0000259" key="7">
    <source>
        <dbReference type="Pfam" id="PF00588"/>
    </source>
</evidence>
<dbReference type="InterPro" id="IPR029028">
    <property type="entry name" value="Alpha/beta_knot_MTases"/>
</dbReference>
<dbReference type="SUPFAM" id="SSF75217">
    <property type="entry name" value="alpha/beta knot"/>
    <property type="match status" value="1"/>
</dbReference>
<dbReference type="InterPro" id="IPR001537">
    <property type="entry name" value="SpoU_MeTrfase"/>
</dbReference>
<dbReference type="InterPro" id="IPR029026">
    <property type="entry name" value="tRNA_m1G_MTases_N"/>
</dbReference>
<protein>
    <recommendedName>
        <fullName evidence="7">tRNA/rRNA methyltransferase SpoU type domain-containing protein</fullName>
    </recommendedName>
</protein>
<dbReference type="GO" id="GO:0008173">
    <property type="term" value="F:RNA methyltransferase activity"/>
    <property type="evidence" value="ECO:0007669"/>
    <property type="project" value="InterPro"/>
</dbReference>
<dbReference type="OMA" id="KIPMVGF"/>